<name>A0ABV9PUB0_9ACTN</name>
<evidence type="ECO:0000313" key="1">
    <source>
        <dbReference type="EMBL" id="MFC4755388.1"/>
    </source>
</evidence>
<keyword evidence="2" id="KW-1185">Reference proteome</keyword>
<dbReference type="Proteomes" id="UP001595836">
    <property type="component" value="Unassembled WGS sequence"/>
</dbReference>
<organism evidence="1 2">
    <name type="scientific">Dietzia aurantiaca</name>
    <dbReference type="NCBI Taxonomy" id="983873"/>
    <lineage>
        <taxon>Bacteria</taxon>
        <taxon>Bacillati</taxon>
        <taxon>Actinomycetota</taxon>
        <taxon>Actinomycetes</taxon>
        <taxon>Mycobacteriales</taxon>
        <taxon>Dietziaceae</taxon>
        <taxon>Dietzia</taxon>
    </lineage>
</organism>
<evidence type="ECO:0000313" key="2">
    <source>
        <dbReference type="Proteomes" id="UP001595836"/>
    </source>
</evidence>
<proteinExistence type="predicted"/>
<comment type="caution">
    <text evidence="1">The sequence shown here is derived from an EMBL/GenBank/DDBJ whole genome shotgun (WGS) entry which is preliminary data.</text>
</comment>
<protein>
    <recommendedName>
        <fullName evidence="3">DUF222 domain-containing protein</fullName>
    </recommendedName>
</protein>
<sequence>MGRDDDKAGPSTSSTGPAASAAAAAISVAADAARAGWEAENRAAAQRLSAAHQLMTACLDYPGCGTDPDDPRPGYSILDAADVAITHLVRVLAISTYKAGAMISFAADLHLRYPAILTAMAQGRLGRVSHR</sequence>
<evidence type="ECO:0008006" key="3">
    <source>
        <dbReference type="Google" id="ProtNLM"/>
    </source>
</evidence>
<dbReference type="EMBL" id="JBHSHP010000034">
    <property type="protein sequence ID" value="MFC4755388.1"/>
    <property type="molecule type" value="Genomic_DNA"/>
</dbReference>
<reference evidence="2" key="1">
    <citation type="journal article" date="2019" name="Int. J. Syst. Evol. Microbiol.">
        <title>The Global Catalogue of Microorganisms (GCM) 10K type strain sequencing project: providing services to taxonomists for standard genome sequencing and annotation.</title>
        <authorList>
            <consortium name="The Broad Institute Genomics Platform"/>
            <consortium name="The Broad Institute Genome Sequencing Center for Infectious Disease"/>
            <person name="Wu L."/>
            <person name="Ma J."/>
        </authorList>
    </citation>
    <scope>NUCLEOTIDE SEQUENCE [LARGE SCALE GENOMIC DNA]</scope>
    <source>
        <strain evidence="2">JCM 11882</strain>
    </source>
</reference>
<accession>A0ABV9PUB0</accession>
<gene>
    <name evidence="1" type="ORF">ACFO7U_11455</name>
</gene>
<dbReference type="RefSeq" id="WP_344994056.1">
    <property type="nucleotide sequence ID" value="NZ_BAABCD010000032.1"/>
</dbReference>